<dbReference type="GO" id="GO:0019005">
    <property type="term" value="C:SCF ubiquitin ligase complex"/>
    <property type="evidence" value="ECO:0007669"/>
    <property type="project" value="TreeGrafter"/>
</dbReference>
<dbReference type="PANTHER" id="PTHR13318:SF190">
    <property type="entry name" value="PARTNER OF PAIRED, ISOFORM B"/>
    <property type="match status" value="1"/>
</dbReference>
<dbReference type="PANTHER" id="PTHR13318">
    <property type="entry name" value="PARTNER OF PAIRED, ISOFORM B-RELATED"/>
    <property type="match status" value="1"/>
</dbReference>
<accession>A0A1A9WXT1</accession>
<feature type="domain" description="F-box" evidence="1">
    <location>
        <begin position="46"/>
        <end position="92"/>
    </location>
</feature>
<sequence>MDSGNMSESIDSKAYINLTPALKKREETLECNHVIDASSYIRVANFTTAPRLPAEMWLKILSNLRHGDLLQVNLVCKDWYQLTRAPELRRKSKLVITTRNLKDISDLMEHIDLKYESVEIGDELNVFSNAEHELLLKIFKYLGSDIVQQKLYRVSTISRLNNLLPKIEELDLSESWSDKIVKVDLKKFSKLKSLLMPTYVREHIKSELVSSVIQMSRIRLEKLTVKVGPGIGFFPVDCLNMLETHVSSLRWLKLEFFWLKVDLTLQRKLQETFKKFTQLEVLDLTDIYNKEPISIILENLSKENRLKTIVLVFAGDGDDLLELIIKKWSDSLECLDLRGLGVGENSVKQLNFMSGKLRRLKLNAYGLKPQSLLHSIAPKINKTLTELKLFGSHPVGELFCVLAHRVPNLTTLDLKGLISTITDEEMGNIFQNLIHLRHLCLEPCVSEKDIEYLCSKPNISNLKRLQTLYSCFCPIKVLVILNLDFKFRELTKMELIACKRFRKLSISRLVDINIYFPALEELRSGDLDFSGNKIQEMRKSFPRLRRIYVQGEGEIYRYPFQYRHEQGKCNKIL</sequence>
<proteinExistence type="predicted"/>
<protein>
    <submittedName>
        <fullName evidence="2">F-box domain-containing protein</fullName>
    </submittedName>
</protein>
<dbReference type="GO" id="GO:0031146">
    <property type="term" value="P:SCF-dependent proteasomal ubiquitin-dependent protein catabolic process"/>
    <property type="evidence" value="ECO:0007669"/>
    <property type="project" value="TreeGrafter"/>
</dbReference>
<reference evidence="2" key="2">
    <citation type="submission" date="2020-05" db="UniProtKB">
        <authorList>
            <consortium name="EnsemblMetazoa"/>
        </authorList>
    </citation>
    <scope>IDENTIFICATION</scope>
    <source>
        <strain evidence="2">IAEA</strain>
    </source>
</reference>
<dbReference type="InterPro" id="IPR036047">
    <property type="entry name" value="F-box-like_dom_sf"/>
</dbReference>
<dbReference type="PROSITE" id="PS50181">
    <property type="entry name" value="FBOX"/>
    <property type="match status" value="1"/>
</dbReference>
<dbReference type="SUPFAM" id="SSF52047">
    <property type="entry name" value="RNI-like"/>
    <property type="match status" value="1"/>
</dbReference>
<dbReference type="InterPro" id="IPR032675">
    <property type="entry name" value="LRR_dom_sf"/>
</dbReference>
<evidence type="ECO:0000313" key="3">
    <source>
        <dbReference type="Proteomes" id="UP000091820"/>
    </source>
</evidence>
<dbReference type="SUPFAM" id="SSF81383">
    <property type="entry name" value="F-box domain"/>
    <property type="match status" value="1"/>
</dbReference>
<organism evidence="2 3">
    <name type="scientific">Glossina brevipalpis</name>
    <dbReference type="NCBI Taxonomy" id="37001"/>
    <lineage>
        <taxon>Eukaryota</taxon>
        <taxon>Metazoa</taxon>
        <taxon>Ecdysozoa</taxon>
        <taxon>Arthropoda</taxon>
        <taxon>Hexapoda</taxon>
        <taxon>Insecta</taxon>
        <taxon>Pterygota</taxon>
        <taxon>Neoptera</taxon>
        <taxon>Endopterygota</taxon>
        <taxon>Diptera</taxon>
        <taxon>Brachycera</taxon>
        <taxon>Muscomorpha</taxon>
        <taxon>Hippoboscoidea</taxon>
        <taxon>Glossinidae</taxon>
        <taxon>Glossina</taxon>
    </lineage>
</organism>
<dbReference type="Pfam" id="PF12937">
    <property type="entry name" value="F-box-like"/>
    <property type="match status" value="1"/>
</dbReference>
<dbReference type="VEuPathDB" id="VectorBase:GBRI036495"/>
<dbReference type="InterPro" id="IPR001810">
    <property type="entry name" value="F-box_dom"/>
</dbReference>
<dbReference type="AlphaFoldDB" id="A0A1A9WXT1"/>
<dbReference type="Gene3D" id="3.80.10.10">
    <property type="entry name" value="Ribonuclease Inhibitor"/>
    <property type="match status" value="2"/>
</dbReference>
<dbReference type="Gene3D" id="1.20.1280.50">
    <property type="match status" value="1"/>
</dbReference>
<dbReference type="Proteomes" id="UP000091820">
    <property type="component" value="Unassembled WGS sequence"/>
</dbReference>
<keyword evidence="3" id="KW-1185">Reference proteome</keyword>
<dbReference type="EnsemblMetazoa" id="GBRI036495-RA">
    <property type="protein sequence ID" value="GBRI036495-PA"/>
    <property type="gene ID" value="GBRI036495"/>
</dbReference>
<evidence type="ECO:0000313" key="2">
    <source>
        <dbReference type="EnsemblMetazoa" id="GBRI036495-PA"/>
    </source>
</evidence>
<reference evidence="3" key="1">
    <citation type="submission" date="2014-03" db="EMBL/GenBank/DDBJ databases">
        <authorList>
            <person name="Aksoy S."/>
            <person name="Warren W."/>
            <person name="Wilson R.K."/>
        </authorList>
    </citation>
    <scope>NUCLEOTIDE SEQUENCE [LARGE SCALE GENOMIC DNA]</scope>
    <source>
        <strain evidence="3">IAEA</strain>
    </source>
</reference>
<dbReference type="STRING" id="37001.A0A1A9WXT1"/>
<name>A0A1A9WXT1_9MUSC</name>
<evidence type="ECO:0000259" key="1">
    <source>
        <dbReference type="PROSITE" id="PS50181"/>
    </source>
</evidence>